<evidence type="ECO:0000313" key="15">
    <source>
        <dbReference type="Proteomes" id="UP000007110"/>
    </source>
</evidence>
<dbReference type="OrthoDB" id="10062286at2759"/>
<evidence type="ECO:0000256" key="11">
    <source>
        <dbReference type="ARBA" id="ARBA00030126"/>
    </source>
</evidence>
<evidence type="ECO:0000256" key="8">
    <source>
        <dbReference type="ARBA" id="ARBA00022723"/>
    </source>
</evidence>
<dbReference type="InterPro" id="IPR027806">
    <property type="entry name" value="HARBI1_dom"/>
</dbReference>
<dbReference type="Proteomes" id="UP000007110">
    <property type="component" value="Unassembled WGS sequence"/>
</dbReference>
<dbReference type="PANTHER" id="PTHR22930:SF227">
    <property type="entry name" value="DDE TNP4 DOMAIN-CONTAINING PROTEIN"/>
    <property type="match status" value="1"/>
</dbReference>
<evidence type="ECO:0000256" key="3">
    <source>
        <dbReference type="ARBA" id="ARBA00004496"/>
    </source>
</evidence>
<feature type="domain" description="DDE Tnp4" evidence="13">
    <location>
        <begin position="114"/>
        <end position="264"/>
    </location>
</feature>
<evidence type="ECO:0000256" key="4">
    <source>
        <dbReference type="ARBA" id="ARBA00006958"/>
    </source>
</evidence>
<comment type="cofactor">
    <cofactor evidence="1">
        <name>a divalent metal cation</name>
        <dbReference type="ChEBI" id="CHEBI:60240"/>
    </cofactor>
</comment>
<keyword evidence="6" id="KW-0963">Cytoplasm</keyword>
<protein>
    <recommendedName>
        <fullName evidence="5">Putative nuclease HARBI1</fullName>
    </recommendedName>
    <alternativeName>
        <fullName evidence="11">Harbinger transposase-derived nuclease</fullName>
    </alternativeName>
</protein>
<evidence type="ECO:0000259" key="13">
    <source>
        <dbReference type="Pfam" id="PF13359"/>
    </source>
</evidence>
<accession>A0A7M7PKL3</accession>
<evidence type="ECO:0000256" key="9">
    <source>
        <dbReference type="ARBA" id="ARBA00022801"/>
    </source>
</evidence>
<evidence type="ECO:0000256" key="5">
    <source>
        <dbReference type="ARBA" id="ARBA00015519"/>
    </source>
</evidence>
<name>A0A7M7PKL3_STRPU</name>
<evidence type="ECO:0000256" key="7">
    <source>
        <dbReference type="ARBA" id="ARBA00022722"/>
    </source>
</evidence>
<sequence>MYERYRFSRRGIMLLLNTLAPRLDRETSRSHAIDGRLQLLTALRFYASGTVHHNHGDHHGVSKASASRIVRRVNRVLIRMKHDIIRFPTTPAEVAASQADFFAVSGMPRVVSAVDCTHVLLRGARYGDDAYIYVNRKRQKSINVQLMCTTRFKITNVVARWPGSTHDSRILTHSNIAADFEAGRKEGVIIGDSGYPLKPWLITPIQNPQTPAEYAYNRAHPRTRVFIEQVNGQIKAKFPCLAVGLRVAPKHACRTIVACAVLFNMAKEMGEPQDYFVQPPPDPADINDYQGQPGAVAIAVRDQIVQEFF</sequence>
<keyword evidence="9" id="KW-0378">Hydrolase</keyword>
<evidence type="ECO:0000256" key="10">
    <source>
        <dbReference type="ARBA" id="ARBA00023242"/>
    </source>
</evidence>
<comment type="subcellular location">
    <subcellularLocation>
        <location evidence="3">Cytoplasm</location>
    </subcellularLocation>
    <subcellularLocation>
        <location evidence="2">Nucleus</location>
    </subcellularLocation>
</comment>
<evidence type="ECO:0000256" key="1">
    <source>
        <dbReference type="ARBA" id="ARBA00001968"/>
    </source>
</evidence>
<organism evidence="14 15">
    <name type="scientific">Strongylocentrotus purpuratus</name>
    <name type="common">Purple sea urchin</name>
    <dbReference type="NCBI Taxonomy" id="7668"/>
    <lineage>
        <taxon>Eukaryota</taxon>
        <taxon>Metazoa</taxon>
        <taxon>Echinodermata</taxon>
        <taxon>Eleutherozoa</taxon>
        <taxon>Echinozoa</taxon>
        <taxon>Echinoidea</taxon>
        <taxon>Euechinoidea</taxon>
        <taxon>Echinacea</taxon>
        <taxon>Camarodonta</taxon>
        <taxon>Echinidea</taxon>
        <taxon>Strongylocentrotidae</taxon>
        <taxon>Strongylocentrotus</taxon>
    </lineage>
</organism>
<dbReference type="InParanoid" id="A0A7M7PKL3"/>
<dbReference type="EnsemblMetazoa" id="XM_030996646">
    <property type="protein sequence ID" value="XP_030852506"/>
    <property type="gene ID" value="LOC100887849"/>
</dbReference>
<evidence type="ECO:0000256" key="12">
    <source>
        <dbReference type="ARBA" id="ARBA00045850"/>
    </source>
</evidence>
<evidence type="ECO:0000256" key="6">
    <source>
        <dbReference type="ARBA" id="ARBA00022490"/>
    </source>
</evidence>
<proteinExistence type="inferred from homology"/>
<evidence type="ECO:0000313" key="14">
    <source>
        <dbReference type="EnsemblMetazoa" id="XP_030852506"/>
    </source>
</evidence>
<dbReference type="GO" id="GO:0005737">
    <property type="term" value="C:cytoplasm"/>
    <property type="evidence" value="ECO:0007669"/>
    <property type="project" value="UniProtKB-SubCell"/>
</dbReference>
<keyword evidence="15" id="KW-1185">Reference proteome</keyword>
<dbReference type="InterPro" id="IPR045249">
    <property type="entry name" value="HARBI1-like"/>
</dbReference>
<dbReference type="InterPro" id="IPR026103">
    <property type="entry name" value="HARBI1_animal"/>
</dbReference>
<dbReference type="OMA" id="HACRTIV"/>
<comment type="similarity">
    <text evidence="4">Belongs to the HARBI1 family.</text>
</comment>
<keyword evidence="10" id="KW-0539">Nucleus</keyword>
<reference evidence="14" key="2">
    <citation type="submission" date="2021-01" db="UniProtKB">
        <authorList>
            <consortium name="EnsemblMetazoa"/>
        </authorList>
    </citation>
    <scope>IDENTIFICATION</scope>
</reference>
<dbReference type="GO" id="GO:0005634">
    <property type="term" value="C:nucleus"/>
    <property type="evidence" value="ECO:0007669"/>
    <property type="project" value="UniProtKB-SubCell"/>
</dbReference>
<dbReference type="GO" id="GO:0046872">
    <property type="term" value="F:metal ion binding"/>
    <property type="evidence" value="ECO:0007669"/>
    <property type="project" value="UniProtKB-KW"/>
</dbReference>
<comment type="function">
    <text evidence="12">Transposase-derived protein that may have nuclease activity. Does not have transposase activity.</text>
</comment>
<dbReference type="GO" id="GO:0004518">
    <property type="term" value="F:nuclease activity"/>
    <property type="evidence" value="ECO:0007669"/>
    <property type="project" value="UniProtKB-KW"/>
</dbReference>
<keyword evidence="8" id="KW-0479">Metal-binding</keyword>
<dbReference type="AlphaFoldDB" id="A0A7M7PKL3"/>
<dbReference type="GeneID" id="100887849"/>
<dbReference type="PANTHER" id="PTHR22930">
    <property type="match status" value="1"/>
</dbReference>
<evidence type="ECO:0000256" key="2">
    <source>
        <dbReference type="ARBA" id="ARBA00004123"/>
    </source>
</evidence>
<dbReference type="Pfam" id="PF13359">
    <property type="entry name" value="DDE_Tnp_4"/>
    <property type="match status" value="1"/>
</dbReference>
<dbReference type="PRINTS" id="PR02086">
    <property type="entry name" value="PUTNUCHARBI1"/>
</dbReference>
<keyword evidence="7" id="KW-0540">Nuclease</keyword>
<dbReference type="KEGG" id="spu:100887849"/>
<dbReference type="RefSeq" id="XP_030852506.1">
    <property type="nucleotide sequence ID" value="XM_030996646.1"/>
</dbReference>
<dbReference type="GO" id="GO:0016787">
    <property type="term" value="F:hydrolase activity"/>
    <property type="evidence" value="ECO:0007669"/>
    <property type="project" value="UniProtKB-KW"/>
</dbReference>
<reference evidence="15" key="1">
    <citation type="submission" date="2015-02" db="EMBL/GenBank/DDBJ databases">
        <title>Genome sequencing for Strongylocentrotus purpuratus.</title>
        <authorList>
            <person name="Murali S."/>
            <person name="Liu Y."/>
            <person name="Vee V."/>
            <person name="English A."/>
            <person name="Wang M."/>
            <person name="Skinner E."/>
            <person name="Han Y."/>
            <person name="Muzny D.M."/>
            <person name="Worley K.C."/>
            <person name="Gibbs R.A."/>
        </authorList>
    </citation>
    <scope>NUCLEOTIDE SEQUENCE</scope>
</reference>